<dbReference type="Pfam" id="PF00675">
    <property type="entry name" value="Peptidase_M16"/>
    <property type="match status" value="1"/>
</dbReference>
<comment type="subcellular location">
    <subcellularLocation>
        <location evidence="2">Mitochondrion</location>
    </subcellularLocation>
</comment>
<keyword evidence="5" id="KW-0378">Hydrolase</keyword>
<evidence type="ECO:0000313" key="12">
    <source>
        <dbReference type="EMBL" id="BAM38670.1"/>
    </source>
</evidence>
<dbReference type="OMA" id="IDVVCDM"/>
<dbReference type="InterPro" id="IPR007863">
    <property type="entry name" value="Peptidase_M16_C"/>
</dbReference>
<dbReference type="MEROPS" id="M16.003"/>
<dbReference type="GO" id="GO:0004222">
    <property type="term" value="F:metalloendopeptidase activity"/>
    <property type="evidence" value="ECO:0007669"/>
    <property type="project" value="InterPro"/>
</dbReference>
<evidence type="ECO:0000256" key="4">
    <source>
        <dbReference type="ARBA" id="ARBA00022723"/>
    </source>
</evidence>
<dbReference type="PANTHER" id="PTHR11851">
    <property type="entry name" value="METALLOPROTEASE"/>
    <property type="match status" value="1"/>
</dbReference>
<dbReference type="GeneID" id="20713098"/>
<feature type="domain" description="Peptidase M16 C-terminal" evidence="11">
    <location>
        <begin position="234"/>
        <end position="404"/>
    </location>
</feature>
<dbReference type="GO" id="GO:0006508">
    <property type="term" value="P:proteolysis"/>
    <property type="evidence" value="ECO:0007669"/>
    <property type="project" value="UniProtKB-KW"/>
</dbReference>
<dbReference type="GO" id="GO:0005739">
    <property type="term" value="C:mitochondrion"/>
    <property type="evidence" value="ECO:0007669"/>
    <property type="project" value="UniProtKB-SubCell"/>
</dbReference>
<organism evidence="12 13">
    <name type="scientific">Theileria orientalis strain Shintoku</name>
    <dbReference type="NCBI Taxonomy" id="869250"/>
    <lineage>
        <taxon>Eukaryota</taxon>
        <taxon>Sar</taxon>
        <taxon>Alveolata</taxon>
        <taxon>Apicomplexa</taxon>
        <taxon>Aconoidasida</taxon>
        <taxon>Piroplasmida</taxon>
        <taxon>Theileriidae</taxon>
        <taxon>Theileria</taxon>
    </lineage>
</organism>
<keyword evidence="6" id="KW-0862">Zinc</keyword>
<feature type="domain" description="Peptidase M16 N-terminal" evidence="10">
    <location>
        <begin position="99"/>
        <end position="226"/>
    </location>
</feature>
<dbReference type="OrthoDB" id="10251424at2759"/>
<comment type="cofactor">
    <cofactor evidence="1">
        <name>Zn(2+)</name>
        <dbReference type="ChEBI" id="CHEBI:29105"/>
    </cofactor>
</comment>
<dbReference type="InterPro" id="IPR011249">
    <property type="entry name" value="Metalloenz_LuxS/M16"/>
</dbReference>
<keyword evidence="4" id="KW-0479">Metal-binding</keyword>
<evidence type="ECO:0000256" key="2">
    <source>
        <dbReference type="ARBA" id="ARBA00004173"/>
    </source>
</evidence>
<dbReference type="AlphaFoldDB" id="J7M4K0"/>
<sequence>MGVFGKASRIPFDFPSIISNVCGKRSYFTRACRPSKTSNFNTVFKRNVTTALATDLLKDSSLHPNALNQPPCRKLPPDFKQCLDVTTLKNGLRVATVWMPGYSSTVGVWIDSGSRFETAETNGAAHFLEHMIFKGTKSRTRQQLEEQIEHKGAHLNAYTSREQTAYYARCFNNDVPWCTELLSDILQNSVIDSDIMETEKHVILREMEEVEKSHEEVLFDRLHMAGPVENIKNMQREYLLDYVKRNYTADRMVLCGVGNLDHDKFVALAEKEFSTVPKATAKVVFEKPYFVGSELVERDDTMGPYGYIAVALEGLPWNSPDSVVLMLMQSIIGTYNKANEGIVPDRCFVVVESDITVGKVSGNRTIHAIANRMTVGCAEFYSAFNTCYKDTGLFGFYCKADEVAVEHCVGELMFGITSLSYSVLLYLFYQLPSLSVTLSTSYLVYQLPGLSVTWLINYLVYQLPGLSVTDEEVERAKRQLMLQFLSSTESTSNVAEEVARQILVYGRRMPVAEFLLRLEKIDAEEVKRVAWKYLHDSEVALTAVGALHGLHPLHELRQKTFWLRY</sequence>
<reference evidence="12 13" key="1">
    <citation type="journal article" date="2012" name="MBio">
        <title>Comparative genome analysis of three eukaryotic parasites with differing abilities to transform leukocytes reveals key mediators of Theileria-induced leukocyte transformation.</title>
        <authorList>
            <person name="Hayashida K."/>
            <person name="Hara Y."/>
            <person name="Abe T."/>
            <person name="Yamasaki C."/>
            <person name="Toyoda A."/>
            <person name="Kosuge T."/>
            <person name="Suzuki Y."/>
            <person name="Sato Y."/>
            <person name="Kawashima S."/>
            <person name="Katayama T."/>
            <person name="Wakaguri H."/>
            <person name="Inoue N."/>
            <person name="Homma K."/>
            <person name="Tada-Umezaki M."/>
            <person name="Yagi Y."/>
            <person name="Fujii Y."/>
            <person name="Habara T."/>
            <person name="Kanehisa M."/>
            <person name="Watanabe H."/>
            <person name="Ito K."/>
            <person name="Gojobori T."/>
            <person name="Sugawara H."/>
            <person name="Imanishi T."/>
            <person name="Weir W."/>
            <person name="Gardner M."/>
            <person name="Pain A."/>
            <person name="Shiels B."/>
            <person name="Hattori M."/>
            <person name="Nene V."/>
            <person name="Sugimoto C."/>
        </authorList>
    </citation>
    <scope>NUCLEOTIDE SEQUENCE [LARGE SCALE GENOMIC DNA]</scope>
    <source>
        <strain evidence="12 13">Shintoku</strain>
    </source>
</reference>
<evidence type="ECO:0000256" key="8">
    <source>
        <dbReference type="ARBA" id="ARBA00023128"/>
    </source>
</evidence>
<keyword evidence="3" id="KW-0645">Protease</keyword>
<dbReference type="InterPro" id="IPR001431">
    <property type="entry name" value="Pept_M16_Zn_BS"/>
</dbReference>
<evidence type="ECO:0000313" key="13">
    <source>
        <dbReference type="Proteomes" id="UP000003786"/>
    </source>
</evidence>
<dbReference type="eggNOG" id="KOG0960">
    <property type="taxonomic scope" value="Eukaryota"/>
</dbReference>
<keyword evidence="8" id="KW-0496">Mitochondrion</keyword>
<dbReference type="RefSeq" id="XP_009688971.1">
    <property type="nucleotide sequence ID" value="XM_009690676.1"/>
</dbReference>
<protein>
    <submittedName>
        <fullName evidence="12">Mitochondrial processing peptidase</fullName>
    </submittedName>
</protein>
<evidence type="ECO:0000256" key="1">
    <source>
        <dbReference type="ARBA" id="ARBA00001947"/>
    </source>
</evidence>
<dbReference type="GO" id="GO:0046872">
    <property type="term" value="F:metal ion binding"/>
    <property type="evidence" value="ECO:0007669"/>
    <property type="project" value="UniProtKB-KW"/>
</dbReference>
<evidence type="ECO:0000256" key="7">
    <source>
        <dbReference type="ARBA" id="ARBA00023049"/>
    </source>
</evidence>
<dbReference type="Pfam" id="PF05193">
    <property type="entry name" value="Peptidase_M16_C"/>
    <property type="match status" value="1"/>
</dbReference>
<gene>
    <name evidence="12" type="ORF">TOT_010000137</name>
</gene>
<dbReference type="SUPFAM" id="SSF63411">
    <property type="entry name" value="LuxS/MPP-like metallohydrolase"/>
    <property type="match status" value="2"/>
</dbReference>
<dbReference type="VEuPathDB" id="PiroplasmaDB:TOT_010000137"/>
<keyword evidence="13" id="KW-1185">Reference proteome</keyword>
<evidence type="ECO:0000256" key="5">
    <source>
        <dbReference type="ARBA" id="ARBA00022801"/>
    </source>
</evidence>
<dbReference type="InterPro" id="IPR011765">
    <property type="entry name" value="Pept_M16_N"/>
</dbReference>
<comment type="similarity">
    <text evidence="9">Belongs to the peptidase M16 family.</text>
</comment>
<evidence type="ECO:0000256" key="6">
    <source>
        <dbReference type="ARBA" id="ARBA00022833"/>
    </source>
</evidence>
<name>J7M4K0_THEOR</name>
<keyword evidence="7" id="KW-0482">Metalloprotease</keyword>
<dbReference type="Proteomes" id="UP000003786">
    <property type="component" value="Chromosome 1"/>
</dbReference>
<evidence type="ECO:0000256" key="9">
    <source>
        <dbReference type="RuleBase" id="RU004447"/>
    </source>
</evidence>
<accession>J7M4K0</accession>
<dbReference type="FunFam" id="3.30.830.10:FF:000008">
    <property type="entry name" value="Mitochondrial-processing peptidase subunit beta"/>
    <property type="match status" value="1"/>
</dbReference>
<dbReference type="STRING" id="869250.J7M4K0"/>
<dbReference type="EMBL" id="AP011946">
    <property type="protein sequence ID" value="BAM38670.1"/>
    <property type="molecule type" value="Genomic_DNA"/>
</dbReference>
<dbReference type="Gene3D" id="3.30.830.10">
    <property type="entry name" value="Metalloenzyme, LuxS/M16 peptidase-like"/>
    <property type="match status" value="2"/>
</dbReference>
<dbReference type="PANTHER" id="PTHR11851:SF149">
    <property type="entry name" value="GH01077P"/>
    <property type="match status" value="1"/>
</dbReference>
<dbReference type="KEGG" id="tot:TOT_010000137"/>
<evidence type="ECO:0000259" key="11">
    <source>
        <dbReference type="Pfam" id="PF05193"/>
    </source>
</evidence>
<dbReference type="InterPro" id="IPR050361">
    <property type="entry name" value="MPP/UQCRC_Complex"/>
</dbReference>
<proteinExistence type="inferred from homology"/>
<evidence type="ECO:0000256" key="3">
    <source>
        <dbReference type="ARBA" id="ARBA00022670"/>
    </source>
</evidence>
<evidence type="ECO:0000259" key="10">
    <source>
        <dbReference type="Pfam" id="PF00675"/>
    </source>
</evidence>
<dbReference type="PROSITE" id="PS00143">
    <property type="entry name" value="INSULINASE"/>
    <property type="match status" value="1"/>
</dbReference>